<dbReference type="Pfam" id="PF09335">
    <property type="entry name" value="VTT_dom"/>
    <property type="match status" value="1"/>
</dbReference>
<dbReference type="Proteomes" id="UP001219862">
    <property type="component" value="Unassembled WGS sequence"/>
</dbReference>
<evidence type="ECO:0000313" key="4">
    <source>
        <dbReference type="Proteomes" id="UP001219862"/>
    </source>
</evidence>
<name>A0ABT5KQ30_9BURK</name>
<feature type="transmembrane region" description="Helical" evidence="1">
    <location>
        <begin position="68"/>
        <end position="101"/>
    </location>
</feature>
<dbReference type="EMBL" id="JAQQXS010000005">
    <property type="protein sequence ID" value="MDC8785025.1"/>
    <property type="molecule type" value="Genomic_DNA"/>
</dbReference>
<sequence length="205" mass="22139">MTMTRGQRLLLVAGLLALLWVGMRLSGLDTQFSLAHLRALFGLHTGVGLLVFCLAFMAGNLLQIPGGLFLAAAVLTLGPLWGGLSTYVAACLSCVGTFAVIRGLGGDALRGWQQGPARQRLFASLASLFTRLYTRLLARLDSHPVQSVALLRLLFQTVPALNYALALSGVRFRSYLLGTLIGLPLPIALYCIFFKQLALWLKLPV</sequence>
<evidence type="ECO:0000259" key="2">
    <source>
        <dbReference type="Pfam" id="PF09335"/>
    </source>
</evidence>
<accession>A0ABT5KQ30</accession>
<dbReference type="InterPro" id="IPR032816">
    <property type="entry name" value="VTT_dom"/>
</dbReference>
<keyword evidence="4" id="KW-1185">Reference proteome</keyword>
<comment type="caution">
    <text evidence="3">The sequence shown here is derived from an EMBL/GenBank/DDBJ whole genome shotgun (WGS) entry which is preliminary data.</text>
</comment>
<keyword evidence="1" id="KW-0472">Membrane</keyword>
<keyword evidence="1" id="KW-1133">Transmembrane helix</keyword>
<feature type="transmembrane region" description="Helical" evidence="1">
    <location>
        <begin position="150"/>
        <end position="169"/>
    </location>
</feature>
<evidence type="ECO:0000256" key="1">
    <source>
        <dbReference type="SAM" id="Phobius"/>
    </source>
</evidence>
<protein>
    <submittedName>
        <fullName evidence="3">VTT domain-containing protein</fullName>
    </submittedName>
</protein>
<feature type="transmembrane region" description="Helical" evidence="1">
    <location>
        <begin position="175"/>
        <end position="194"/>
    </location>
</feature>
<evidence type="ECO:0000313" key="3">
    <source>
        <dbReference type="EMBL" id="MDC8785025.1"/>
    </source>
</evidence>
<keyword evidence="1" id="KW-0812">Transmembrane</keyword>
<feature type="domain" description="VTT" evidence="2">
    <location>
        <begin position="64"/>
        <end position="194"/>
    </location>
</feature>
<gene>
    <name evidence="3" type="ORF">PRZ01_07455</name>
</gene>
<dbReference type="RefSeq" id="WP_273596140.1">
    <property type="nucleotide sequence ID" value="NZ_JAQQXS010000005.1"/>
</dbReference>
<reference evidence="3 4" key="1">
    <citation type="submission" date="2022-10" db="EMBL/GenBank/DDBJ databases">
        <title>paucibacter sp. hw8 Genome sequencing.</title>
        <authorList>
            <person name="Park S."/>
        </authorList>
    </citation>
    <scope>NUCLEOTIDE SEQUENCE [LARGE SCALE GENOMIC DNA]</scope>
    <source>
        <strain evidence="4">hw8</strain>
    </source>
</reference>
<proteinExistence type="predicted"/>
<organism evidence="3 4">
    <name type="scientific">Roseateles koreensis</name>
    <dbReference type="NCBI Taxonomy" id="2987526"/>
    <lineage>
        <taxon>Bacteria</taxon>
        <taxon>Pseudomonadati</taxon>
        <taxon>Pseudomonadota</taxon>
        <taxon>Betaproteobacteria</taxon>
        <taxon>Burkholderiales</taxon>
        <taxon>Sphaerotilaceae</taxon>
        <taxon>Roseateles</taxon>
    </lineage>
</organism>